<dbReference type="InterPro" id="IPR037396">
    <property type="entry name" value="FMN_HAD"/>
</dbReference>
<feature type="domain" description="FMN hydroxy acid dehydrogenase" evidence="8">
    <location>
        <begin position="13"/>
        <end position="395"/>
    </location>
</feature>
<evidence type="ECO:0000256" key="2">
    <source>
        <dbReference type="ARBA" id="ARBA00022630"/>
    </source>
</evidence>
<dbReference type="PIRSF" id="PIRSF000138">
    <property type="entry name" value="Al-hdrx_acd_dh"/>
    <property type="match status" value="1"/>
</dbReference>
<dbReference type="GO" id="GO:0009060">
    <property type="term" value="P:aerobic respiration"/>
    <property type="evidence" value="ECO:0007669"/>
    <property type="project" value="TreeGrafter"/>
</dbReference>
<dbReference type="Proteomes" id="UP000220927">
    <property type="component" value="Plasmid pRapFH23d"/>
</dbReference>
<feature type="binding site" evidence="7">
    <location>
        <position position="292"/>
    </location>
    <ligand>
        <name>glyoxylate</name>
        <dbReference type="ChEBI" id="CHEBI:36655"/>
    </ligand>
</feature>
<organism evidence="9 10">
    <name type="scientific">Rhizobium acidisoli</name>
    <dbReference type="NCBI Taxonomy" id="1538158"/>
    <lineage>
        <taxon>Bacteria</taxon>
        <taxon>Pseudomonadati</taxon>
        <taxon>Pseudomonadota</taxon>
        <taxon>Alphaproteobacteria</taxon>
        <taxon>Hyphomicrobiales</taxon>
        <taxon>Rhizobiaceae</taxon>
        <taxon>Rhizobium/Agrobacterium group</taxon>
        <taxon>Rhizobium</taxon>
    </lineage>
</organism>
<keyword evidence="2 7" id="KW-0285">Flavoprotein</keyword>
<dbReference type="InterPro" id="IPR008259">
    <property type="entry name" value="FMN_hydac_DH_AS"/>
</dbReference>
<dbReference type="EMBL" id="CP035002">
    <property type="protein sequence ID" value="QAS82827.1"/>
    <property type="molecule type" value="Genomic_DNA"/>
</dbReference>
<feature type="binding site" evidence="7">
    <location>
        <position position="169"/>
    </location>
    <ligand>
        <name>FMN</name>
        <dbReference type="ChEBI" id="CHEBI:58210"/>
    </ligand>
</feature>
<dbReference type="Pfam" id="PF01070">
    <property type="entry name" value="FMN_dh"/>
    <property type="match status" value="1"/>
</dbReference>
<protein>
    <submittedName>
        <fullName evidence="9">Alpha-hydroxy-acid oxidizing protein</fullName>
    </submittedName>
</protein>
<evidence type="ECO:0000313" key="9">
    <source>
        <dbReference type="EMBL" id="QAS82827.1"/>
    </source>
</evidence>
<evidence type="ECO:0000256" key="4">
    <source>
        <dbReference type="ARBA" id="ARBA00023002"/>
    </source>
</evidence>
<feature type="binding site" evidence="7">
    <location>
        <position position="295"/>
    </location>
    <ligand>
        <name>glyoxylate</name>
        <dbReference type="ChEBI" id="CHEBI:36655"/>
    </ligand>
</feature>
<feature type="binding site" evidence="7">
    <location>
        <position position="290"/>
    </location>
    <ligand>
        <name>FMN</name>
        <dbReference type="ChEBI" id="CHEBI:58210"/>
    </ligand>
</feature>
<dbReference type="PROSITE" id="PS00557">
    <property type="entry name" value="FMN_HYDROXY_ACID_DH_1"/>
    <property type="match status" value="1"/>
</dbReference>
<evidence type="ECO:0000256" key="6">
    <source>
        <dbReference type="PIRSR" id="PIRSR000138-1"/>
    </source>
</evidence>
<feature type="binding site" evidence="7">
    <location>
        <position position="178"/>
    </location>
    <ligand>
        <name>glyoxylate</name>
        <dbReference type="ChEBI" id="CHEBI:36655"/>
    </ligand>
</feature>
<keyword evidence="3 7" id="KW-0288">FMN</keyword>
<evidence type="ECO:0000256" key="5">
    <source>
        <dbReference type="ARBA" id="ARBA00024042"/>
    </source>
</evidence>
<dbReference type="InterPro" id="IPR012133">
    <property type="entry name" value="Alpha-hydoxy_acid_DH_FMN"/>
</dbReference>
<dbReference type="PROSITE" id="PS51349">
    <property type="entry name" value="FMN_HYDROXY_ACID_DH_2"/>
    <property type="match status" value="1"/>
</dbReference>
<feature type="binding site" evidence="7">
    <location>
        <begin position="92"/>
        <end position="94"/>
    </location>
    <ligand>
        <name>FMN</name>
        <dbReference type="ChEBI" id="CHEBI:58210"/>
    </ligand>
</feature>
<evidence type="ECO:0000313" key="10">
    <source>
        <dbReference type="Proteomes" id="UP000220927"/>
    </source>
</evidence>
<comment type="cofactor">
    <cofactor evidence="1">
        <name>FMN</name>
        <dbReference type="ChEBI" id="CHEBI:58210"/>
    </cofactor>
</comment>
<keyword evidence="10" id="KW-1185">Reference proteome</keyword>
<proteinExistence type="inferred from homology"/>
<feature type="binding site" evidence="7">
    <location>
        <position position="39"/>
    </location>
    <ligand>
        <name>glyoxylate</name>
        <dbReference type="ChEBI" id="CHEBI:36655"/>
    </ligand>
</feature>
<dbReference type="FunFam" id="3.20.20.70:FF:000029">
    <property type="entry name" value="L-lactate dehydrogenase"/>
    <property type="match status" value="1"/>
</dbReference>
<dbReference type="KEGG" id="rad:CO657_34055"/>
<evidence type="ECO:0000259" key="8">
    <source>
        <dbReference type="PROSITE" id="PS51349"/>
    </source>
</evidence>
<keyword evidence="4" id="KW-0560">Oxidoreductase</keyword>
<dbReference type="GO" id="GO:0005886">
    <property type="term" value="C:plasma membrane"/>
    <property type="evidence" value="ECO:0007669"/>
    <property type="project" value="TreeGrafter"/>
</dbReference>
<feature type="active site" description="Proton acceptor" evidence="6">
    <location>
        <position position="292"/>
    </location>
</feature>
<dbReference type="Gene3D" id="3.20.20.70">
    <property type="entry name" value="Aldolase class I"/>
    <property type="match status" value="1"/>
</dbReference>
<comment type="similarity">
    <text evidence="5">Belongs to the FMN-dependent alpha-hydroxy acid dehydrogenase family.</text>
</comment>
<dbReference type="SUPFAM" id="SSF51395">
    <property type="entry name" value="FMN-linked oxidoreductases"/>
    <property type="match status" value="1"/>
</dbReference>
<dbReference type="InterPro" id="IPR013785">
    <property type="entry name" value="Aldolase_TIM"/>
</dbReference>
<feature type="binding site" evidence="7">
    <location>
        <position position="143"/>
    </location>
    <ligand>
        <name>glyoxylate</name>
        <dbReference type="ChEBI" id="CHEBI:36655"/>
    </ligand>
</feature>
<feature type="binding site" evidence="7">
    <location>
        <position position="121"/>
    </location>
    <ligand>
        <name>FMN</name>
        <dbReference type="ChEBI" id="CHEBI:58210"/>
    </ligand>
</feature>
<dbReference type="AlphaFoldDB" id="A0AAE6C4Y6"/>
<feature type="binding site" evidence="7">
    <location>
        <begin position="346"/>
        <end position="347"/>
    </location>
    <ligand>
        <name>FMN</name>
        <dbReference type="ChEBI" id="CHEBI:58210"/>
    </ligand>
</feature>
<accession>A0AAE6C4Y6</accession>
<dbReference type="CDD" id="cd02809">
    <property type="entry name" value="alpha_hydroxyacid_oxid_FMN"/>
    <property type="match status" value="1"/>
</dbReference>
<geneLocation type="plasmid" evidence="10">
    <name>prapfh23d</name>
</geneLocation>
<sequence>MKISSLDTRRSARLAQAMLCLDDFEPKAKRHLPKPLYGYISGGSETNASLRNNLDAFQAYAFRPRILQDVSKRSTETTLFGQTYTAPFGIAPMGISALMAYRGDIVLAAGAAQVGIPMIMSGSSLIRLEEVVAAAPATWFQAYLPGEPERIDALVDRVAAAGFGTLLLTVDTATLPNRENNIRAGFSTPLRPSLALAWQGVSHPQWTIGTFLRTIARHGIPHFENSYATRGAPIIASNVTRDFGRRDHLNWSHLERIRNRWNGKLIVKGILHPDDAARAAETGADGVIVSNHGGRQLDGAISPLAALPEIVERLGDRIPIMIDGGFRRGTDIIKALALGARFVFVGRPFLYAAAVAGLPGVLRAADILKSELHSNMALLGVTTIEQISRGHLVPA</sequence>
<name>A0AAE6C4Y6_9HYPH</name>
<keyword evidence="9" id="KW-0614">Plasmid</keyword>
<feature type="binding site" evidence="7">
    <location>
        <begin position="323"/>
        <end position="327"/>
    </location>
    <ligand>
        <name>FMN</name>
        <dbReference type="ChEBI" id="CHEBI:58210"/>
    </ligand>
</feature>
<evidence type="ECO:0000256" key="1">
    <source>
        <dbReference type="ARBA" id="ARBA00001917"/>
    </source>
</evidence>
<dbReference type="PANTHER" id="PTHR10578">
    <property type="entry name" value="S -2-HYDROXY-ACID OXIDASE-RELATED"/>
    <property type="match status" value="1"/>
</dbReference>
<evidence type="ECO:0000256" key="3">
    <source>
        <dbReference type="ARBA" id="ARBA00022643"/>
    </source>
</evidence>
<reference evidence="9 10" key="1">
    <citation type="submission" date="2019-01" db="EMBL/GenBank/DDBJ databases">
        <title>Genomic insights into the origins and evolution of symbiotic genes in the Phaseolus vulgaris microsymbionts.</title>
        <authorList>
            <person name="Tong W."/>
        </authorList>
    </citation>
    <scope>NUCLEOTIDE SEQUENCE [LARGE SCALE GENOMIC DNA]</scope>
    <source>
        <strain evidence="9 10">FH23</strain>
        <plasmid evidence="10">prapfh23d</plasmid>
    </source>
</reference>
<dbReference type="GO" id="GO:0004459">
    <property type="term" value="F:L-lactate dehydrogenase (NAD+) activity"/>
    <property type="evidence" value="ECO:0007669"/>
    <property type="project" value="TreeGrafter"/>
</dbReference>
<dbReference type="PANTHER" id="PTHR10578:SF107">
    <property type="entry name" value="2-HYDROXYACID OXIDASE 1"/>
    <property type="match status" value="1"/>
</dbReference>
<feature type="binding site" evidence="7">
    <location>
        <position position="141"/>
    </location>
    <ligand>
        <name>FMN</name>
        <dbReference type="ChEBI" id="CHEBI:58210"/>
    </ligand>
</feature>
<dbReference type="InterPro" id="IPR000262">
    <property type="entry name" value="FMN-dep_DH"/>
</dbReference>
<evidence type="ECO:0000256" key="7">
    <source>
        <dbReference type="PIRSR" id="PIRSR000138-2"/>
    </source>
</evidence>
<dbReference type="RefSeq" id="WP_054183547.1">
    <property type="nucleotide sequence ID" value="NZ_CP035002.1"/>
</dbReference>
<dbReference type="GO" id="GO:0010181">
    <property type="term" value="F:FMN binding"/>
    <property type="evidence" value="ECO:0007669"/>
    <property type="project" value="InterPro"/>
</dbReference>
<feature type="binding site" evidence="7">
    <location>
        <position position="268"/>
    </location>
    <ligand>
        <name>FMN</name>
        <dbReference type="ChEBI" id="CHEBI:58210"/>
    </ligand>
</feature>
<gene>
    <name evidence="9" type="ORF">CO657_34055</name>
</gene>